<dbReference type="InterPro" id="IPR036318">
    <property type="entry name" value="FAD-bd_PCMH-like_sf"/>
</dbReference>
<dbReference type="InterPro" id="IPR016166">
    <property type="entry name" value="FAD-bd_PCMH"/>
</dbReference>
<proteinExistence type="predicted"/>
<keyword evidence="4" id="KW-1185">Reference proteome</keyword>
<dbReference type="Gene3D" id="3.30.43.10">
    <property type="entry name" value="Uridine Diphospho-n-acetylenolpyruvylglucosamine Reductase, domain 2"/>
    <property type="match status" value="1"/>
</dbReference>
<dbReference type="Gene3D" id="3.30.390.50">
    <property type="entry name" value="CO dehydrogenase flavoprotein, C-terminal domain"/>
    <property type="match status" value="1"/>
</dbReference>
<reference evidence="4" key="1">
    <citation type="journal article" date="2023" name="Proc. Natl. Acad. Sci. U.S.A.">
        <title>Genomic and structural basis for evolution of tropane alkaloid biosynthesis.</title>
        <authorList>
            <person name="Wanga Y.-J."/>
            <person name="Taina T."/>
            <person name="Yua J.-Y."/>
            <person name="Lia J."/>
            <person name="Xua B."/>
            <person name="Chenc J."/>
            <person name="D'Auriad J.C."/>
            <person name="Huanga J.-P."/>
            <person name="Huanga S.-X."/>
        </authorList>
    </citation>
    <scope>NUCLEOTIDE SEQUENCE [LARGE SCALE GENOMIC DNA]</scope>
    <source>
        <strain evidence="4">cv. KIB-2019</strain>
    </source>
</reference>
<dbReference type="PROSITE" id="PS51387">
    <property type="entry name" value="FAD_PCMH"/>
    <property type="match status" value="1"/>
</dbReference>
<sequence length="120" mass="13362">MDLKARFPDARLVVGNSEVGIEVRLKGIRCPVLISVAHVPELNHIRVEDDGLEIGAGVKLSQLVDVLKKGYREVDLTSSEILLSVSLPWNKPFEFVKEFKQSHRRGDDIAIVNAGMRVCL</sequence>
<evidence type="ECO:0000313" key="4">
    <source>
        <dbReference type="Proteomes" id="UP001152561"/>
    </source>
</evidence>
<dbReference type="GO" id="GO:0016491">
    <property type="term" value="F:oxidoreductase activity"/>
    <property type="evidence" value="ECO:0007669"/>
    <property type="project" value="InterPro"/>
</dbReference>
<protein>
    <recommendedName>
        <fullName evidence="2">FAD-binding PCMH-type domain-containing protein</fullName>
    </recommendedName>
</protein>
<dbReference type="OrthoDB" id="8300278at2759"/>
<dbReference type="SUPFAM" id="SSF56176">
    <property type="entry name" value="FAD-binding/transporter-associated domain-like"/>
    <property type="match status" value="1"/>
</dbReference>
<dbReference type="InterPro" id="IPR002346">
    <property type="entry name" value="Mopterin_DH_FAD-bd"/>
</dbReference>
<dbReference type="InterPro" id="IPR016167">
    <property type="entry name" value="FAD-bd_PCMH_sub1"/>
</dbReference>
<dbReference type="EMBL" id="JAJAGQ010000014">
    <property type="protein sequence ID" value="KAJ8543796.1"/>
    <property type="molecule type" value="Genomic_DNA"/>
</dbReference>
<dbReference type="InterPro" id="IPR016169">
    <property type="entry name" value="FAD-bd_PCMH_sub2"/>
</dbReference>
<dbReference type="Proteomes" id="UP001152561">
    <property type="component" value="Unassembled WGS sequence"/>
</dbReference>
<dbReference type="GO" id="GO:0071949">
    <property type="term" value="F:FAD binding"/>
    <property type="evidence" value="ECO:0007669"/>
    <property type="project" value="InterPro"/>
</dbReference>
<dbReference type="AlphaFoldDB" id="A0A9Q1LSY5"/>
<dbReference type="PANTHER" id="PTHR45444:SF3">
    <property type="entry name" value="XANTHINE DEHYDROGENASE"/>
    <property type="match status" value="1"/>
</dbReference>
<name>A0A9Q1LSY5_9SOLA</name>
<dbReference type="GO" id="GO:0005506">
    <property type="term" value="F:iron ion binding"/>
    <property type="evidence" value="ECO:0007669"/>
    <property type="project" value="InterPro"/>
</dbReference>
<evidence type="ECO:0000313" key="3">
    <source>
        <dbReference type="EMBL" id="KAJ8543796.1"/>
    </source>
</evidence>
<feature type="domain" description="FAD-binding PCMH-type" evidence="2">
    <location>
        <begin position="1"/>
        <end position="120"/>
    </location>
</feature>
<gene>
    <name evidence="3" type="ORF">K7X08_025414</name>
</gene>
<dbReference type="Gene3D" id="3.30.465.10">
    <property type="match status" value="1"/>
</dbReference>
<dbReference type="SUPFAM" id="SSF55447">
    <property type="entry name" value="CO dehydrogenase flavoprotein C-terminal domain-like"/>
    <property type="match status" value="1"/>
</dbReference>
<comment type="cofactor">
    <cofactor evidence="1">
        <name>FAD</name>
        <dbReference type="ChEBI" id="CHEBI:57692"/>
    </cofactor>
</comment>
<comment type="caution">
    <text evidence="3">The sequence shown here is derived from an EMBL/GenBank/DDBJ whole genome shotgun (WGS) entry which is preliminary data.</text>
</comment>
<dbReference type="PANTHER" id="PTHR45444">
    <property type="entry name" value="XANTHINE DEHYDROGENASE"/>
    <property type="match status" value="1"/>
</dbReference>
<dbReference type="InterPro" id="IPR016208">
    <property type="entry name" value="Ald_Oxase/xanthine_DH-like"/>
</dbReference>
<accession>A0A9Q1LSY5</accession>
<organism evidence="3 4">
    <name type="scientific">Anisodus acutangulus</name>
    <dbReference type="NCBI Taxonomy" id="402998"/>
    <lineage>
        <taxon>Eukaryota</taxon>
        <taxon>Viridiplantae</taxon>
        <taxon>Streptophyta</taxon>
        <taxon>Embryophyta</taxon>
        <taxon>Tracheophyta</taxon>
        <taxon>Spermatophyta</taxon>
        <taxon>Magnoliopsida</taxon>
        <taxon>eudicotyledons</taxon>
        <taxon>Gunneridae</taxon>
        <taxon>Pentapetalae</taxon>
        <taxon>asterids</taxon>
        <taxon>lamiids</taxon>
        <taxon>Solanales</taxon>
        <taxon>Solanaceae</taxon>
        <taxon>Solanoideae</taxon>
        <taxon>Hyoscyameae</taxon>
        <taxon>Anisodus</taxon>
    </lineage>
</organism>
<dbReference type="InterPro" id="IPR036683">
    <property type="entry name" value="CO_DH_flav_C_dom_sf"/>
</dbReference>
<evidence type="ECO:0000259" key="2">
    <source>
        <dbReference type="PROSITE" id="PS51387"/>
    </source>
</evidence>
<dbReference type="Pfam" id="PF00941">
    <property type="entry name" value="FAD_binding_5"/>
    <property type="match status" value="1"/>
</dbReference>
<evidence type="ECO:0000256" key="1">
    <source>
        <dbReference type="ARBA" id="ARBA00001974"/>
    </source>
</evidence>